<dbReference type="SUPFAM" id="SSF50729">
    <property type="entry name" value="PH domain-like"/>
    <property type="match status" value="1"/>
</dbReference>
<dbReference type="Pfam" id="PF00620">
    <property type="entry name" value="RhoGAP"/>
    <property type="match status" value="1"/>
</dbReference>
<dbReference type="SUPFAM" id="SSF48350">
    <property type="entry name" value="GTPase activation domain, GAP"/>
    <property type="match status" value="1"/>
</dbReference>
<evidence type="ECO:0000313" key="3">
    <source>
        <dbReference type="EMBL" id="GAB1222849.1"/>
    </source>
</evidence>
<dbReference type="PROSITE" id="PS50238">
    <property type="entry name" value="RHOGAP"/>
    <property type="match status" value="1"/>
</dbReference>
<evidence type="ECO:0000313" key="2">
    <source>
        <dbReference type="EMBL" id="GAB1222789.1"/>
    </source>
</evidence>
<dbReference type="Gene3D" id="1.10.555.10">
    <property type="entry name" value="Rho GTPase activation protein"/>
    <property type="match status" value="1"/>
</dbReference>
<dbReference type="Proteomes" id="UP001628156">
    <property type="component" value="Unassembled WGS sequence"/>
</dbReference>
<proteinExistence type="predicted"/>
<dbReference type="EMBL" id="BAAFRS010000121">
    <property type="protein sequence ID" value="GAB1222849.1"/>
    <property type="molecule type" value="Genomic_DNA"/>
</dbReference>
<evidence type="ECO:0000259" key="1">
    <source>
        <dbReference type="PROSITE" id="PS50238"/>
    </source>
</evidence>
<comment type="caution">
    <text evidence="2">The sequence shown here is derived from an EMBL/GenBank/DDBJ whole genome shotgun (WGS) entry which is preliminary data.</text>
</comment>
<dbReference type="EMBL" id="BAAFRS010000121">
    <property type="protein sequence ID" value="GAB1222789.1"/>
    <property type="molecule type" value="Genomic_DNA"/>
</dbReference>
<feature type="domain" description="Rho-GAP" evidence="1">
    <location>
        <begin position="286"/>
        <end position="479"/>
    </location>
</feature>
<dbReference type="SMART" id="SM00324">
    <property type="entry name" value="RhoGAP"/>
    <property type="match status" value="1"/>
</dbReference>
<evidence type="ECO:0000313" key="4">
    <source>
        <dbReference type="Proteomes" id="UP001628156"/>
    </source>
</evidence>
<dbReference type="PANTHER" id="PTHR45808:SF2">
    <property type="entry name" value="RHO GTPASE-ACTIVATING PROTEIN 68F"/>
    <property type="match status" value="1"/>
</dbReference>
<accession>A0ABQ0DIV5</accession>
<name>A0ABQ0DIV5_9EUKA</name>
<gene>
    <name evidence="2" type="ORF">ENUP19_0121G0147</name>
    <name evidence="3" type="ORF">ENUP19_0121G0210</name>
</gene>
<keyword evidence="4" id="KW-1185">Reference proteome</keyword>
<dbReference type="CDD" id="cd00159">
    <property type="entry name" value="RhoGAP"/>
    <property type="match status" value="1"/>
</dbReference>
<dbReference type="InterPro" id="IPR008936">
    <property type="entry name" value="Rho_GTPase_activation_prot"/>
</dbReference>
<sequence length="479" mass="55768">MITKSCGHLSGGKGSMRRIGVIEEMKRYKEKIKEKLSIKTDDVETLKVIREMINFQMMIQQMRRRIELTEVFQKDKKDLMKISKVQQDMHIREMEKAIEKGKERYEKRIRSIDMMETFFNKSEIVEELAKKMLGERLYVNIVSKGENLGNGESRNEGENEWKKVNILIYQNLIFLLKPGSDTVLAIIYISNQYKLVYAENQRRRYMLKVGQFVLSAESKEVMNLWSECINTRKMWYQDKVLKKKVVMAKRKVPMLGEVGELARMSMSVLTTVQISPHIEKEEVIGVSLQELSQREGYQQMAPIVYRLLIEYLTDNCVDIEGILRLSGGSDEVHRLEILITRRTFSLQDLKDIDPHAITSTLKGLFRRLPIPLIPSNINSKIESLINQKVPYFKLVISIKEYITTLKEVLPEHFEVFKLLCKLFTEIINRKPTNKMDLTNVLTCFVESVKCSPSIFSCALQNQGIFFDSLLIILNKTKIV</sequence>
<reference evidence="2 4" key="1">
    <citation type="journal article" date="2019" name="PLoS Negl. Trop. Dis.">
        <title>Whole genome sequencing of Entamoeba nuttalli reveals mammalian host-related molecular signatures and a novel octapeptide-repeat surface protein.</title>
        <authorList>
            <person name="Tanaka M."/>
            <person name="Makiuchi T."/>
            <person name="Komiyama T."/>
            <person name="Shiina T."/>
            <person name="Osaki K."/>
            <person name="Tachibana H."/>
        </authorList>
    </citation>
    <scope>NUCLEOTIDE SEQUENCE [LARGE SCALE GENOMIC DNA]</scope>
    <source>
        <strain evidence="2 4">P19-061405</strain>
    </source>
</reference>
<protein>
    <recommendedName>
        <fullName evidence="1">Rho-GAP domain-containing protein</fullName>
    </recommendedName>
</protein>
<reference evidence="2" key="2">
    <citation type="submission" date="2024-08" db="EMBL/GenBank/DDBJ databases">
        <title>Draft genome assembly of Entamoeba nuttalli using a combination of long-read and short-read sequencing data.</title>
        <authorList>
            <person name="Tanaka M."/>
            <person name="Tachibana H."/>
        </authorList>
    </citation>
    <scope>NUCLEOTIDE SEQUENCE</scope>
    <source>
        <strain evidence="2">P19-061405</strain>
    </source>
</reference>
<dbReference type="InterPro" id="IPR000198">
    <property type="entry name" value="RhoGAP_dom"/>
</dbReference>
<dbReference type="PANTHER" id="PTHR45808">
    <property type="entry name" value="RHO GTPASE-ACTIVATING PROTEIN 68F"/>
    <property type="match status" value="1"/>
</dbReference>
<organism evidence="2 4">
    <name type="scientific">Entamoeba nuttalli</name>
    <dbReference type="NCBI Taxonomy" id="412467"/>
    <lineage>
        <taxon>Eukaryota</taxon>
        <taxon>Amoebozoa</taxon>
        <taxon>Evosea</taxon>
        <taxon>Archamoebae</taxon>
        <taxon>Mastigamoebida</taxon>
        <taxon>Entamoebidae</taxon>
        <taxon>Entamoeba</taxon>
    </lineage>
</organism>